<name>A0ACC0A3F2_CATRO</name>
<protein>
    <submittedName>
        <fullName evidence="1">Uncharacterized protein</fullName>
    </submittedName>
</protein>
<evidence type="ECO:0000313" key="1">
    <source>
        <dbReference type="EMBL" id="KAI5653933.1"/>
    </source>
</evidence>
<accession>A0ACC0A3F2</accession>
<gene>
    <name evidence="1" type="ORF">M9H77_31120</name>
</gene>
<dbReference type="EMBL" id="CM044707">
    <property type="protein sequence ID" value="KAI5653933.1"/>
    <property type="molecule type" value="Genomic_DNA"/>
</dbReference>
<proteinExistence type="predicted"/>
<reference evidence="2" key="1">
    <citation type="journal article" date="2023" name="Nat. Plants">
        <title>Single-cell RNA sequencing provides a high-resolution roadmap for understanding the multicellular compartmentation of specialized metabolism.</title>
        <authorList>
            <person name="Sun S."/>
            <person name="Shen X."/>
            <person name="Li Y."/>
            <person name="Li Y."/>
            <person name="Wang S."/>
            <person name="Li R."/>
            <person name="Zhang H."/>
            <person name="Shen G."/>
            <person name="Guo B."/>
            <person name="Wei J."/>
            <person name="Xu J."/>
            <person name="St-Pierre B."/>
            <person name="Chen S."/>
            <person name="Sun C."/>
        </authorList>
    </citation>
    <scope>NUCLEOTIDE SEQUENCE [LARGE SCALE GENOMIC DNA]</scope>
</reference>
<comment type="caution">
    <text evidence="1">The sequence shown here is derived from an EMBL/GenBank/DDBJ whole genome shotgun (WGS) entry which is preliminary data.</text>
</comment>
<dbReference type="Proteomes" id="UP001060085">
    <property type="component" value="Linkage Group LG07"/>
</dbReference>
<evidence type="ECO:0000313" key="2">
    <source>
        <dbReference type="Proteomes" id="UP001060085"/>
    </source>
</evidence>
<sequence>MLGSVILDLDPVDRGHSTVGGLGPRRRGPLTRVAQGSLVIFYPYGKLTNSTLAHELAERPSLMFPNRSHGEPSELAYLKSSISSQKISIM</sequence>
<keyword evidence="2" id="KW-1185">Reference proteome</keyword>
<organism evidence="1 2">
    <name type="scientific">Catharanthus roseus</name>
    <name type="common">Madagascar periwinkle</name>
    <name type="synonym">Vinca rosea</name>
    <dbReference type="NCBI Taxonomy" id="4058"/>
    <lineage>
        <taxon>Eukaryota</taxon>
        <taxon>Viridiplantae</taxon>
        <taxon>Streptophyta</taxon>
        <taxon>Embryophyta</taxon>
        <taxon>Tracheophyta</taxon>
        <taxon>Spermatophyta</taxon>
        <taxon>Magnoliopsida</taxon>
        <taxon>eudicotyledons</taxon>
        <taxon>Gunneridae</taxon>
        <taxon>Pentapetalae</taxon>
        <taxon>asterids</taxon>
        <taxon>lamiids</taxon>
        <taxon>Gentianales</taxon>
        <taxon>Apocynaceae</taxon>
        <taxon>Rauvolfioideae</taxon>
        <taxon>Vinceae</taxon>
        <taxon>Catharanthinae</taxon>
        <taxon>Catharanthus</taxon>
    </lineage>
</organism>